<organism evidence="5 6">
    <name type="scientific">Macrosiphum euphorbiae</name>
    <name type="common">potato aphid</name>
    <dbReference type="NCBI Taxonomy" id="13131"/>
    <lineage>
        <taxon>Eukaryota</taxon>
        <taxon>Metazoa</taxon>
        <taxon>Ecdysozoa</taxon>
        <taxon>Arthropoda</taxon>
        <taxon>Hexapoda</taxon>
        <taxon>Insecta</taxon>
        <taxon>Pterygota</taxon>
        <taxon>Neoptera</taxon>
        <taxon>Paraneoptera</taxon>
        <taxon>Hemiptera</taxon>
        <taxon>Sternorrhyncha</taxon>
        <taxon>Aphidomorpha</taxon>
        <taxon>Aphidoidea</taxon>
        <taxon>Aphididae</taxon>
        <taxon>Macrosiphini</taxon>
        <taxon>Macrosiphum</taxon>
    </lineage>
</organism>
<dbReference type="Proteomes" id="UP001160148">
    <property type="component" value="Unassembled WGS sequence"/>
</dbReference>
<evidence type="ECO:0000256" key="1">
    <source>
        <dbReference type="ARBA" id="ARBA00022723"/>
    </source>
</evidence>
<comment type="caution">
    <text evidence="5">The sequence shown here is derived from an EMBL/GenBank/DDBJ whole genome shotgun (WGS) entry which is preliminary data.</text>
</comment>
<dbReference type="Gene3D" id="2.20.25.240">
    <property type="match status" value="1"/>
</dbReference>
<reference evidence="5 6" key="1">
    <citation type="submission" date="2023-01" db="EMBL/GenBank/DDBJ databases">
        <authorList>
            <person name="Whitehead M."/>
        </authorList>
    </citation>
    <scope>NUCLEOTIDE SEQUENCE [LARGE SCALE GENOMIC DNA]</scope>
</reference>
<accession>A0AAV0WQ06</accession>
<keyword evidence="1" id="KW-0479">Metal-binding</keyword>
<keyword evidence="2" id="KW-0863">Zinc-finger</keyword>
<name>A0AAV0WQ06_9HEMI</name>
<protein>
    <recommendedName>
        <fullName evidence="4">FLYWCH-type domain-containing protein</fullName>
    </recommendedName>
</protein>
<dbReference type="InterPro" id="IPR007588">
    <property type="entry name" value="Znf_FLYWCH"/>
</dbReference>
<keyword evidence="6" id="KW-1185">Reference proteome</keyword>
<keyword evidence="3" id="KW-0862">Zinc</keyword>
<dbReference type="GO" id="GO:0008270">
    <property type="term" value="F:zinc ion binding"/>
    <property type="evidence" value="ECO:0007669"/>
    <property type="project" value="UniProtKB-KW"/>
</dbReference>
<feature type="domain" description="FLYWCH-type" evidence="4">
    <location>
        <begin position="8"/>
        <end position="63"/>
    </location>
</feature>
<evidence type="ECO:0000256" key="3">
    <source>
        <dbReference type="ARBA" id="ARBA00022833"/>
    </source>
</evidence>
<evidence type="ECO:0000256" key="2">
    <source>
        <dbReference type="ARBA" id="ARBA00022771"/>
    </source>
</evidence>
<evidence type="ECO:0000313" key="5">
    <source>
        <dbReference type="EMBL" id="CAI6358144.1"/>
    </source>
</evidence>
<sequence length="205" mass="23640">MNEELKIIKSNKKNEKLCYNGYMYVIHHKLKSCLRWRCSKYGSFNCRAVLKTDLEKKNPKIVVKYIYAMDSTEVNVTISVGEMKAKAATSRVNPLQLYAEGILQLDYNARARLPSEDTVKRTLRNQRSNKYQKCPTSLDELIIEGEFCTIGEPDGHRFLLHDTGTDSDERIIIFSTDACLQRLTEVDTWYMDGNFASAFPTAIRY</sequence>
<dbReference type="AlphaFoldDB" id="A0AAV0WQ06"/>
<evidence type="ECO:0000259" key="4">
    <source>
        <dbReference type="Pfam" id="PF04500"/>
    </source>
</evidence>
<evidence type="ECO:0000313" key="6">
    <source>
        <dbReference type="Proteomes" id="UP001160148"/>
    </source>
</evidence>
<gene>
    <name evidence="5" type="ORF">MEUPH1_LOCUS13693</name>
</gene>
<dbReference type="EMBL" id="CARXXK010000002">
    <property type="protein sequence ID" value="CAI6358144.1"/>
    <property type="molecule type" value="Genomic_DNA"/>
</dbReference>
<dbReference type="Pfam" id="PF04500">
    <property type="entry name" value="FLYWCH"/>
    <property type="match status" value="1"/>
</dbReference>
<proteinExistence type="predicted"/>